<evidence type="ECO:0000259" key="10">
    <source>
        <dbReference type="PROSITE" id="PS50011"/>
    </source>
</evidence>
<dbReference type="PROSITE" id="PS00108">
    <property type="entry name" value="PROTEIN_KINASE_ST"/>
    <property type="match status" value="1"/>
</dbReference>
<feature type="region of interest" description="Disordered" evidence="9">
    <location>
        <begin position="1"/>
        <end position="67"/>
    </location>
</feature>
<dbReference type="PANTHER" id="PTHR24343:SF324">
    <property type="entry name" value="SERINE_THREONINE-PROTEIN KINASE PRR1"/>
    <property type="match status" value="1"/>
</dbReference>
<evidence type="ECO:0000256" key="5">
    <source>
        <dbReference type="ARBA" id="ARBA00022777"/>
    </source>
</evidence>
<evidence type="ECO:0000256" key="7">
    <source>
        <dbReference type="ARBA" id="ARBA00047899"/>
    </source>
</evidence>
<feature type="compositionally biased region" description="Basic and acidic residues" evidence="9">
    <location>
        <begin position="42"/>
        <end position="64"/>
    </location>
</feature>
<name>A0A6A7BPK6_9PEZI</name>
<evidence type="ECO:0000256" key="2">
    <source>
        <dbReference type="ARBA" id="ARBA00022527"/>
    </source>
</evidence>
<evidence type="ECO:0000256" key="9">
    <source>
        <dbReference type="SAM" id="MobiDB-lite"/>
    </source>
</evidence>
<feature type="region of interest" description="Disordered" evidence="9">
    <location>
        <begin position="280"/>
        <end position="302"/>
    </location>
</feature>
<dbReference type="EC" id="2.7.11.1" evidence="1"/>
<dbReference type="Pfam" id="PF00069">
    <property type="entry name" value="Pkinase"/>
    <property type="match status" value="1"/>
</dbReference>
<protein>
    <recommendedName>
        <fullName evidence="1">non-specific serine/threonine protein kinase</fullName>
        <ecNumber evidence="1">2.7.11.1</ecNumber>
    </recommendedName>
</protein>
<dbReference type="PROSITE" id="PS50011">
    <property type="entry name" value="PROTEIN_KINASE_DOM"/>
    <property type="match status" value="1"/>
</dbReference>
<evidence type="ECO:0000256" key="1">
    <source>
        <dbReference type="ARBA" id="ARBA00012513"/>
    </source>
</evidence>
<organism evidence="11 12">
    <name type="scientific">Piedraia hortae CBS 480.64</name>
    <dbReference type="NCBI Taxonomy" id="1314780"/>
    <lineage>
        <taxon>Eukaryota</taxon>
        <taxon>Fungi</taxon>
        <taxon>Dikarya</taxon>
        <taxon>Ascomycota</taxon>
        <taxon>Pezizomycotina</taxon>
        <taxon>Dothideomycetes</taxon>
        <taxon>Dothideomycetidae</taxon>
        <taxon>Capnodiales</taxon>
        <taxon>Piedraiaceae</taxon>
        <taxon>Piedraia</taxon>
    </lineage>
</organism>
<evidence type="ECO:0000313" key="11">
    <source>
        <dbReference type="EMBL" id="KAF2857290.1"/>
    </source>
</evidence>
<evidence type="ECO:0000256" key="3">
    <source>
        <dbReference type="ARBA" id="ARBA00022679"/>
    </source>
</evidence>
<dbReference type="SMART" id="SM00220">
    <property type="entry name" value="S_TKc"/>
    <property type="match status" value="1"/>
</dbReference>
<keyword evidence="2" id="KW-0723">Serine/threonine-protein kinase</keyword>
<dbReference type="SUPFAM" id="SSF56112">
    <property type="entry name" value="Protein kinase-like (PK-like)"/>
    <property type="match status" value="1"/>
</dbReference>
<sequence>MGNPGAVHPDGDDDGRRGATDSDVAKGPSQKREKVHAAGTDKPPELNKECGDVYPKSKPDDDHLSIPLYHRPRLHSTSRAGLHLQTRLDGVHITAMEAATRRTDAPTLFESLTSTESPQPSPSFLSMQVQRTNSMASSVCSSAHPSPLLGAIQDITPLPSPSGSAIFSAGSWKRTFLGTPSSSRHGSLDAATHRVDSAAVITPPSPKQRKCYGSLEAPVVSCQAVKGKTHGRNRSISDFVPEQLQNIRQRHVTFGPGDAESLEAGEYCMQREAYIAAQRGLENPGPMPTPPASTGPENDESPVEMAETPYLEDGSRGEYFAIRCGLQNKQHLLRQLRKLGQGSFSTVYLATGEQIPARVTHNIESLLDRDQLVAVKIVQHGPVGGADEKRIEMGLKREVEMLKSVSHPSLIHLKACEYQATRTLLVLTYCPGGDLFELASRKRDILTPLMVQRMFAELVGAVHYLHLNGIVHRDIKLENVLVNFTEDRLRKIEDPRFEKAPIVTLTDMGLSRRIPPPPELLTTRCGSDDYVAPEIILGSGYDGQKTDAWALGVVLYALMEGRLPFDPPADKPRSDPKNKPAYRIAKVDYIWYRFGDSSGDWEEGCWCEWQGARECVEDMLKKVRMGRVPLGEIAERPWVREGIQVPGGL</sequence>
<dbReference type="EMBL" id="MU006053">
    <property type="protein sequence ID" value="KAF2857290.1"/>
    <property type="molecule type" value="Genomic_DNA"/>
</dbReference>
<dbReference type="InterPro" id="IPR011009">
    <property type="entry name" value="Kinase-like_dom_sf"/>
</dbReference>
<evidence type="ECO:0000256" key="8">
    <source>
        <dbReference type="ARBA" id="ARBA00048679"/>
    </source>
</evidence>
<dbReference type="PANTHER" id="PTHR24343">
    <property type="entry name" value="SERINE/THREONINE KINASE"/>
    <property type="match status" value="1"/>
</dbReference>
<dbReference type="Proteomes" id="UP000799421">
    <property type="component" value="Unassembled WGS sequence"/>
</dbReference>
<evidence type="ECO:0000256" key="4">
    <source>
        <dbReference type="ARBA" id="ARBA00022741"/>
    </source>
</evidence>
<feature type="domain" description="Protein kinase" evidence="10">
    <location>
        <begin position="333"/>
        <end position="639"/>
    </location>
</feature>
<evidence type="ECO:0000313" key="12">
    <source>
        <dbReference type="Proteomes" id="UP000799421"/>
    </source>
</evidence>
<evidence type="ECO:0000256" key="6">
    <source>
        <dbReference type="ARBA" id="ARBA00022840"/>
    </source>
</evidence>
<dbReference type="Gene3D" id="1.10.510.10">
    <property type="entry name" value="Transferase(Phosphotransferase) domain 1"/>
    <property type="match status" value="1"/>
</dbReference>
<keyword evidence="6" id="KW-0067">ATP-binding</keyword>
<keyword evidence="5 11" id="KW-0418">Kinase</keyword>
<dbReference type="GO" id="GO:0005524">
    <property type="term" value="F:ATP binding"/>
    <property type="evidence" value="ECO:0007669"/>
    <property type="project" value="UniProtKB-KW"/>
</dbReference>
<dbReference type="GO" id="GO:0005938">
    <property type="term" value="C:cell cortex"/>
    <property type="evidence" value="ECO:0007669"/>
    <property type="project" value="TreeGrafter"/>
</dbReference>
<dbReference type="InterPro" id="IPR008271">
    <property type="entry name" value="Ser/Thr_kinase_AS"/>
</dbReference>
<gene>
    <name evidence="11" type="ORF">K470DRAFT_260978</name>
</gene>
<keyword evidence="12" id="KW-1185">Reference proteome</keyword>
<dbReference type="OrthoDB" id="410920at2759"/>
<comment type="catalytic activity">
    <reaction evidence="8">
        <text>L-seryl-[protein] + ATP = O-phospho-L-seryl-[protein] + ADP + H(+)</text>
        <dbReference type="Rhea" id="RHEA:17989"/>
        <dbReference type="Rhea" id="RHEA-COMP:9863"/>
        <dbReference type="Rhea" id="RHEA-COMP:11604"/>
        <dbReference type="ChEBI" id="CHEBI:15378"/>
        <dbReference type="ChEBI" id="CHEBI:29999"/>
        <dbReference type="ChEBI" id="CHEBI:30616"/>
        <dbReference type="ChEBI" id="CHEBI:83421"/>
        <dbReference type="ChEBI" id="CHEBI:456216"/>
        <dbReference type="EC" id="2.7.11.1"/>
    </reaction>
</comment>
<dbReference type="AlphaFoldDB" id="A0A6A7BPK6"/>
<comment type="catalytic activity">
    <reaction evidence="7">
        <text>L-threonyl-[protein] + ATP = O-phospho-L-threonyl-[protein] + ADP + H(+)</text>
        <dbReference type="Rhea" id="RHEA:46608"/>
        <dbReference type="Rhea" id="RHEA-COMP:11060"/>
        <dbReference type="Rhea" id="RHEA-COMP:11605"/>
        <dbReference type="ChEBI" id="CHEBI:15378"/>
        <dbReference type="ChEBI" id="CHEBI:30013"/>
        <dbReference type="ChEBI" id="CHEBI:30616"/>
        <dbReference type="ChEBI" id="CHEBI:61977"/>
        <dbReference type="ChEBI" id="CHEBI:456216"/>
        <dbReference type="EC" id="2.7.11.1"/>
    </reaction>
</comment>
<dbReference type="InterPro" id="IPR000719">
    <property type="entry name" value="Prot_kinase_dom"/>
</dbReference>
<accession>A0A6A7BPK6</accession>
<feature type="compositionally biased region" description="Basic and acidic residues" evidence="9">
    <location>
        <begin position="14"/>
        <end position="36"/>
    </location>
</feature>
<keyword evidence="3" id="KW-0808">Transferase</keyword>
<reference evidence="11" key="1">
    <citation type="journal article" date="2020" name="Stud. Mycol.">
        <title>101 Dothideomycetes genomes: a test case for predicting lifestyles and emergence of pathogens.</title>
        <authorList>
            <person name="Haridas S."/>
            <person name="Albert R."/>
            <person name="Binder M."/>
            <person name="Bloem J."/>
            <person name="Labutti K."/>
            <person name="Salamov A."/>
            <person name="Andreopoulos B."/>
            <person name="Baker S."/>
            <person name="Barry K."/>
            <person name="Bills G."/>
            <person name="Bluhm B."/>
            <person name="Cannon C."/>
            <person name="Castanera R."/>
            <person name="Culley D."/>
            <person name="Daum C."/>
            <person name="Ezra D."/>
            <person name="Gonzalez J."/>
            <person name="Henrissat B."/>
            <person name="Kuo A."/>
            <person name="Liang C."/>
            <person name="Lipzen A."/>
            <person name="Lutzoni F."/>
            <person name="Magnuson J."/>
            <person name="Mondo S."/>
            <person name="Nolan M."/>
            <person name="Ohm R."/>
            <person name="Pangilinan J."/>
            <person name="Park H.-J."/>
            <person name="Ramirez L."/>
            <person name="Alfaro M."/>
            <person name="Sun H."/>
            <person name="Tritt A."/>
            <person name="Yoshinaga Y."/>
            <person name="Zwiers L.-H."/>
            <person name="Turgeon B."/>
            <person name="Goodwin S."/>
            <person name="Spatafora J."/>
            <person name="Crous P."/>
            <person name="Grigoriev I."/>
        </authorList>
    </citation>
    <scope>NUCLEOTIDE SEQUENCE</scope>
    <source>
        <strain evidence="11">CBS 480.64</strain>
    </source>
</reference>
<keyword evidence="4" id="KW-0547">Nucleotide-binding</keyword>
<dbReference type="GO" id="GO:0004674">
    <property type="term" value="F:protein serine/threonine kinase activity"/>
    <property type="evidence" value="ECO:0007669"/>
    <property type="project" value="UniProtKB-KW"/>
</dbReference>
<proteinExistence type="predicted"/>